<dbReference type="Proteomes" id="UP000294003">
    <property type="component" value="Unassembled WGS sequence"/>
</dbReference>
<dbReference type="Pfam" id="PF01753">
    <property type="entry name" value="zf-MYND"/>
    <property type="match status" value="1"/>
</dbReference>
<evidence type="ECO:0000313" key="6">
    <source>
        <dbReference type="EMBL" id="RYO86172.1"/>
    </source>
</evidence>
<dbReference type="EMBL" id="QJNS01000121">
    <property type="protein sequence ID" value="RYO86172.1"/>
    <property type="molecule type" value="Genomic_DNA"/>
</dbReference>
<accession>A0ABY0H6I4</accession>
<keyword evidence="1" id="KW-0479">Metal-binding</keyword>
<evidence type="ECO:0000313" key="7">
    <source>
        <dbReference type="Proteomes" id="UP000294003"/>
    </source>
</evidence>
<sequence length="443" mass="50846">MLEPWDEVLNLNRERQRCADDLEKIKAACAGDHAKQHVAQCPECWDRLVNRMRDRYLNCATKEWFSGRRLFLQELDTMFSKARGGSLDFKVIDQRIHDEKRDWYRDKVRNMGLHSATRSPSEAKLLQQKLDDRETPTEELASELRGAIGDDALPDEAAFDNFLNRLKDAETTQARNDIYIDVIFQPRQDPEKAAAYQKYMEMIRGGVAIQPVVDVMLRDRRRAQSNEEQKQRLQGKLEELKRAKAAHELSLAKKQKARQDKAAAAAASDSQHDHPPCSVCSKALDAQDFLACPLCHLLGEQYGLGNGPVLYCSETCHEDDYEWHRKAAHNCAAGQTCIDLHDTDVEMDEARRVPVFCRECVAGLKLPSVFCSSRCYDANFQYHRDWVHIPERKKARVEVDDENQLEYASEDKTQYRASKIEEHLVTLGDALEEYQQRTGATIS</sequence>
<organism evidence="6 7">
    <name type="scientific">Monosporascus cannonballus</name>
    <dbReference type="NCBI Taxonomy" id="155416"/>
    <lineage>
        <taxon>Eukaryota</taxon>
        <taxon>Fungi</taxon>
        <taxon>Dikarya</taxon>
        <taxon>Ascomycota</taxon>
        <taxon>Pezizomycotina</taxon>
        <taxon>Sordariomycetes</taxon>
        <taxon>Xylariomycetidae</taxon>
        <taxon>Xylariales</taxon>
        <taxon>Xylariales incertae sedis</taxon>
        <taxon>Monosporascus</taxon>
    </lineage>
</organism>
<gene>
    <name evidence="6" type="ORF">DL762_004875</name>
</gene>
<keyword evidence="7" id="KW-1185">Reference proteome</keyword>
<dbReference type="InterPro" id="IPR002893">
    <property type="entry name" value="Znf_MYND"/>
</dbReference>
<evidence type="ECO:0000256" key="1">
    <source>
        <dbReference type="ARBA" id="ARBA00022723"/>
    </source>
</evidence>
<evidence type="ECO:0000256" key="4">
    <source>
        <dbReference type="SAM" id="MobiDB-lite"/>
    </source>
</evidence>
<keyword evidence="3" id="KW-0862">Zinc</keyword>
<protein>
    <recommendedName>
        <fullName evidence="5">MYND-type domain-containing protein</fullName>
    </recommendedName>
</protein>
<comment type="caution">
    <text evidence="6">The sequence shown here is derived from an EMBL/GenBank/DDBJ whole genome shotgun (WGS) entry which is preliminary data.</text>
</comment>
<evidence type="ECO:0000256" key="2">
    <source>
        <dbReference type="ARBA" id="ARBA00022771"/>
    </source>
</evidence>
<feature type="domain" description="MYND-type" evidence="5">
    <location>
        <begin position="277"/>
        <end position="326"/>
    </location>
</feature>
<proteinExistence type="predicted"/>
<keyword evidence="2" id="KW-0863">Zinc-finger</keyword>
<feature type="region of interest" description="Disordered" evidence="4">
    <location>
        <begin position="249"/>
        <end position="274"/>
    </location>
</feature>
<name>A0ABY0H6I4_9PEZI</name>
<evidence type="ECO:0000256" key="3">
    <source>
        <dbReference type="ARBA" id="ARBA00022833"/>
    </source>
</evidence>
<feature type="compositionally biased region" description="Basic and acidic residues" evidence="4">
    <location>
        <begin position="249"/>
        <end position="261"/>
    </location>
</feature>
<reference evidence="6 7" key="1">
    <citation type="submission" date="2018-06" db="EMBL/GenBank/DDBJ databases">
        <title>Complete Genomes of Monosporascus.</title>
        <authorList>
            <person name="Robinson A.J."/>
            <person name="Natvig D.O."/>
        </authorList>
    </citation>
    <scope>NUCLEOTIDE SEQUENCE [LARGE SCALE GENOMIC DNA]</scope>
    <source>
        <strain evidence="6 7">CBS 609.92</strain>
    </source>
</reference>
<evidence type="ECO:0000259" key="5">
    <source>
        <dbReference type="Pfam" id="PF01753"/>
    </source>
</evidence>